<name>A0A1I7X753_HETBA</name>
<reference evidence="2" key="1">
    <citation type="submission" date="2016-11" db="UniProtKB">
        <authorList>
            <consortium name="WormBaseParasite"/>
        </authorList>
    </citation>
    <scope>IDENTIFICATION</scope>
</reference>
<dbReference type="AlphaFoldDB" id="A0A1I7X753"/>
<evidence type="ECO:0000313" key="2">
    <source>
        <dbReference type="WBParaSite" id="Hba_13220"/>
    </source>
</evidence>
<accession>A0A1I7X753</accession>
<organism evidence="1 2">
    <name type="scientific">Heterorhabditis bacteriophora</name>
    <name type="common">Entomopathogenic nematode worm</name>
    <dbReference type="NCBI Taxonomy" id="37862"/>
    <lineage>
        <taxon>Eukaryota</taxon>
        <taxon>Metazoa</taxon>
        <taxon>Ecdysozoa</taxon>
        <taxon>Nematoda</taxon>
        <taxon>Chromadorea</taxon>
        <taxon>Rhabditida</taxon>
        <taxon>Rhabditina</taxon>
        <taxon>Rhabditomorpha</taxon>
        <taxon>Strongyloidea</taxon>
        <taxon>Heterorhabditidae</taxon>
        <taxon>Heterorhabditis</taxon>
    </lineage>
</organism>
<evidence type="ECO:0000313" key="1">
    <source>
        <dbReference type="Proteomes" id="UP000095283"/>
    </source>
</evidence>
<proteinExistence type="predicted"/>
<sequence>MSWLSQLLEKNNPDPRVRLELGQLFLNHLTTARLPSDSKTINDYCDLIFQWISASNFKLLVV</sequence>
<dbReference type="WBParaSite" id="Hba_13220">
    <property type="protein sequence ID" value="Hba_13220"/>
    <property type="gene ID" value="Hba_13220"/>
</dbReference>
<protein>
    <submittedName>
        <fullName evidence="2">V-ATPase_H_C domain-containing protein</fullName>
    </submittedName>
</protein>
<dbReference type="Proteomes" id="UP000095283">
    <property type="component" value="Unplaced"/>
</dbReference>
<keyword evidence="1" id="KW-1185">Reference proteome</keyword>